<evidence type="ECO:0000256" key="2">
    <source>
        <dbReference type="ARBA" id="ARBA00009779"/>
    </source>
</evidence>
<comment type="subcellular location">
    <subcellularLocation>
        <location evidence="1 12">Cell membrane</location>
        <topology evidence="1 12">Multi-pass membrane protein</topology>
    </subcellularLocation>
</comment>
<gene>
    <name evidence="12" type="primary">htpX</name>
    <name evidence="14" type="ORF">COX00_02395</name>
</gene>
<comment type="cofactor">
    <cofactor evidence="12">
        <name>Zn(2+)</name>
        <dbReference type="ChEBI" id="CHEBI:29105"/>
    </cofactor>
    <text evidence="12">Binds 1 zinc ion per subunit.</text>
</comment>
<evidence type="ECO:0000256" key="8">
    <source>
        <dbReference type="ARBA" id="ARBA00022833"/>
    </source>
</evidence>
<dbReference type="EC" id="3.4.24.-" evidence="12"/>
<feature type="domain" description="Peptidase M48" evidence="13">
    <location>
        <begin position="77"/>
        <end position="292"/>
    </location>
</feature>
<keyword evidence="7 12" id="KW-0378">Hydrolase</keyword>
<keyword evidence="5 12" id="KW-0812">Transmembrane</keyword>
<evidence type="ECO:0000256" key="5">
    <source>
        <dbReference type="ARBA" id="ARBA00022692"/>
    </source>
</evidence>
<evidence type="ECO:0000256" key="3">
    <source>
        <dbReference type="ARBA" id="ARBA00022475"/>
    </source>
</evidence>
<feature type="binding site" evidence="12">
    <location>
        <position position="142"/>
    </location>
    <ligand>
        <name>Zn(2+)</name>
        <dbReference type="ChEBI" id="CHEBI:29105"/>
        <note>catalytic</note>
    </ligand>
</feature>
<dbReference type="CDD" id="cd07340">
    <property type="entry name" value="M48B_Htpx_like"/>
    <property type="match status" value="1"/>
</dbReference>
<evidence type="ECO:0000256" key="12">
    <source>
        <dbReference type="HAMAP-Rule" id="MF_00188"/>
    </source>
</evidence>
<dbReference type="EMBL" id="PCSZ01000050">
    <property type="protein sequence ID" value="PIP60558.1"/>
    <property type="molecule type" value="Genomic_DNA"/>
</dbReference>
<dbReference type="PANTHER" id="PTHR43221:SF1">
    <property type="entry name" value="PROTEASE HTPX"/>
    <property type="match status" value="1"/>
</dbReference>
<dbReference type="GO" id="GO:0005886">
    <property type="term" value="C:plasma membrane"/>
    <property type="evidence" value="ECO:0007669"/>
    <property type="project" value="UniProtKB-SubCell"/>
</dbReference>
<dbReference type="GO" id="GO:0004222">
    <property type="term" value="F:metalloendopeptidase activity"/>
    <property type="evidence" value="ECO:0007669"/>
    <property type="project" value="UniProtKB-UniRule"/>
</dbReference>
<evidence type="ECO:0000256" key="6">
    <source>
        <dbReference type="ARBA" id="ARBA00022723"/>
    </source>
</evidence>
<feature type="binding site" evidence="12">
    <location>
        <position position="217"/>
    </location>
    <ligand>
        <name>Zn(2+)</name>
        <dbReference type="ChEBI" id="CHEBI:29105"/>
        <note>catalytic</note>
    </ligand>
</feature>
<dbReference type="AlphaFoldDB" id="A0A2H0BU94"/>
<evidence type="ECO:0000256" key="11">
    <source>
        <dbReference type="ARBA" id="ARBA00023136"/>
    </source>
</evidence>
<keyword evidence="8 12" id="KW-0862">Zinc</keyword>
<proteinExistence type="inferred from homology"/>
<keyword evidence="3 12" id="KW-1003">Cell membrane</keyword>
<dbReference type="InterPro" id="IPR022919">
    <property type="entry name" value="Pept_M48_protease_HtpX"/>
</dbReference>
<comment type="similarity">
    <text evidence="2 12">Belongs to the peptidase M48B family.</text>
</comment>
<keyword evidence="11 12" id="KW-0472">Membrane</keyword>
<evidence type="ECO:0000313" key="14">
    <source>
        <dbReference type="EMBL" id="PIP60558.1"/>
    </source>
</evidence>
<feature type="binding site" evidence="12">
    <location>
        <position position="146"/>
    </location>
    <ligand>
        <name>Zn(2+)</name>
        <dbReference type="ChEBI" id="CHEBI:29105"/>
        <note>catalytic</note>
    </ligand>
</feature>
<keyword evidence="10 12" id="KW-0482">Metalloprotease</keyword>
<organism evidence="14 15">
    <name type="scientific">Candidatus Uhrbacteria bacterium CG22_combo_CG10-13_8_21_14_all_47_17</name>
    <dbReference type="NCBI Taxonomy" id="1975041"/>
    <lineage>
        <taxon>Bacteria</taxon>
        <taxon>Candidatus Uhriibacteriota</taxon>
    </lineage>
</organism>
<keyword evidence="4 12" id="KW-0645">Protease</keyword>
<name>A0A2H0BU94_9BACT</name>
<dbReference type="GO" id="GO:0006508">
    <property type="term" value="P:proteolysis"/>
    <property type="evidence" value="ECO:0007669"/>
    <property type="project" value="UniProtKB-KW"/>
</dbReference>
<keyword evidence="6 12" id="KW-0479">Metal-binding</keyword>
<dbReference type="Gene3D" id="3.30.2010.10">
    <property type="entry name" value="Metalloproteases ('zincins'), catalytic domain"/>
    <property type="match status" value="1"/>
</dbReference>
<dbReference type="GO" id="GO:0008270">
    <property type="term" value="F:zinc ion binding"/>
    <property type="evidence" value="ECO:0007669"/>
    <property type="project" value="UniProtKB-UniRule"/>
</dbReference>
<dbReference type="Proteomes" id="UP000231581">
    <property type="component" value="Unassembled WGS sequence"/>
</dbReference>
<evidence type="ECO:0000256" key="9">
    <source>
        <dbReference type="ARBA" id="ARBA00022989"/>
    </source>
</evidence>
<protein>
    <recommendedName>
        <fullName evidence="12">Protease HtpX homolog</fullName>
        <ecNumber evidence="12">3.4.24.-</ecNumber>
    </recommendedName>
</protein>
<dbReference type="InterPro" id="IPR001915">
    <property type="entry name" value="Peptidase_M48"/>
</dbReference>
<feature type="transmembrane region" description="Helical" evidence="12">
    <location>
        <begin position="189"/>
        <end position="208"/>
    </location>
</feature>
<evidence type="ECO:0000256" key="4">
    <source>
        <dbReference type="ARBA" id="ARBA00022670"/>
    </source>
</evidence>
<evidence type="ECO:0000313" key="15">
    <source>
        <dbReference type="Proteomes" id="UP000231581"/>
    </source>
</evidence>
<dbReference type="Pfam" id="PF01435">
    <property type="entry name" value="Peptidase_M48"/>
    <property type="match status" value="1"/>
</dbReference>
<feature type="active site" evidence="12">
    <location>
        <position position="143"/>
    </location>
</feature>
<evidence type="ECO:0000259" key="13">
    <source>
        <dbReference type="Pfam" id="PF01435"/>
    </source>
</evidence>
<accession>A0A2H0BU94</accession>
<dbReference type="HAMAP" id="MF_00188">
    <property type="entry name" value="Pept_M48_protease_HtpX"/>
    <property type="match status" value="1"/>
</dbReference>
<feature type="transmembrane region" description="Helical" evidence="12">
    <location>
        <begin position="36"/>
        <end position="58"/>
    </location>
</feature>
<dbReference type="InterPro" id="IPR050083">
    <property type="entry name" value="HtpX_protease"/>
</dbReference>
<keyword evidence="9 12" id="KW-1133">Transmembrane helix</keyword>
<evidence type="ECO:0000256" key="7">
    <source>
        <dbReference type="ARBA" id="ARBA00022801"/>
    </source>
</evidence>
<sequence length="298" mass="32657">MYKQIDSNRRKSWFLIFLFVGVLAAVGYVYGAISGYGYGGLVFALMVSVGMTLFSWFAGDKVVLATSGAKEITTRDQFPYLWNLVENVAITAGIPRPRIYVIQDSAPNAFATGRDQDHASVAFTTGIIELLENEELEGVIAHELSHIKNQDTKVMMLVAVLVGAIVLLGDFFFHFGFGGRGRNRSSNPLLLIIGIVLLILSPIAGKLIQLAISRKREFLADASGALLTRYPEGLAQALEKIGRSNKPMQRASQATAHLWIASPFGSSNSFRSKVSALFSTHPPIEERVHQLRLMGDAR</sequence>
<feature type="transmembrane region" description="Helical" evidence="12">
    <location>
        <begin position="154"/>
        <end position="177"/>
    </location>
</feature>
<evidence type="ECO:0000256" key="10">
    <source>
        <dbReference type="ARBA" id="ARBA00023049"/>
    </source>
</evidence>
<feature type="transmembrane region" description="Helical" evidence="12">
    <location>
        <begin position="12"/>
        <end position="30"/>
    </location>
</feature>
<dbReference type="PANTHER" id="PTHR43221">
    <property type="entry name" value="PROTEASE HTPX"/>
    <property type="match status" value="1"/>
</dbReference>
<evidence type="ECO:0000256" key="1">
    <source>
        <dbReference type="ARBA" id="ARBA00004651"/>
    </source>
</evidence>
<reference evidence="14 15" key="1">
    <citation type="submission" date="2017-09" db="EMBL/GenBank/DDBJ databases">
        <title>Depth-based differentiation of microbial function through sediment-hosted aquifers and enrichment of novel symbionts in the deep terrestrial subsurface.</title>
        <authorList>
            <person name="Probst A.J."/>
            <person name="Ladd B."/>
            <person name="Jarett J.K."/>
            <person name="Geller-Mcgrath D.E."/>
            <person name="Sieber C.M."/>
            <person name="Emerson J.B."/>
            <person name="Anantharaman K."/>
            <person name="Thomas B.C."/>
            <person name="Malmstrom R."/>
            <person name="Stieglmeier M."/>
            <person name="Klingl A."/>
            <person name="Woyke T."/>
            <person name="Ryan C.M."/>
            <person name="Banfield J.F."/>
        </authorList>
    </citation>
    <scope>NUCLEOTIDE SEQUENCE [LARGE SCALE GENOMIC DNA]</scope>
    <source>
        <strain evidence="14">CG22_combo_CG10-13_8_21_14_all_47_17</strain>
    </source>
</reference>
<comment type="caution">
    <text evidence="14">The sequence shown here is derived from an EMBL/GenBank/DDBJ whole genome shotgun (WGS) entry which is preliminary data.</text>
</comment>